<dbReference type="PROSITE" id="PS50076">
    <property type="entry name" value="DNAJ_2"/>
    <property type="match status" value="1"/>
</dbReference>
<dbReference type="CDD" id="cd06257">
    <property type="entry name" value="DnaJ"/>
    <property type="match status" value="1"/>
</dbReference>
<dbReference type="InterPro" id="IPR001623">
    <property type="entry name" value="DnaJ_domain"/>
</dbReference>
<dbReference type="PRINTS" id="PR00625">
    <property type="entry name" value="JDOMAIN"/>
</dbReference>
<evidence type="ECO:0000313" key="3">
    <source>
        <dbReference type="Proteomes" id="UP000077315"/>
    </source>
</evidence>
<gene>
    <name evidence="2" type="ORF">PHYBLDRAFT_155789</name>
</gene>
<dbReference type="GeneID" id="28994345"/>
<name>A0A167LV03_PHYB8</name>
<dbReference type="AlphaFoldDB" id="A0A167LV03"/>
<dbReference type="GO" id="GO:0031072">
    <property type="term" value="F:heat shock protein binding"/>
    <property type="evidence" value="ECO:0007669"/>
    <property type="project" value="TreeGrafter"/>
</dbReference>
<evidence type="ECO:0000259" key="1">
    <source>
        <dbReference type="PROSITE" id="PS50076"/>
    </source>
</evidence>
<proteinExistence type="predicted"/>
<dbReference type="PANTHER" id="PTHR44144">
    <property type="entry name" value="DNAJ HOMOLOG SUBFAMILY C MEMBER 9"/>
    <property type="match status" value="1"/>
</dbReference>
<dbReference type="PANTHER" id="PTHR44144:SF1">
    <property type="entry name" value="DNAJ HOMOLOG SUBFAMILY C MEMBER 9"/>
    <property type="match status" value="1"/>
</dbReference>
<keyword evidence="3" id="KW-1185">Reference proteome</keyword>
<dbReference type="EMBL" id="KV440986">
    <property type="protein sequence ID" value="OAD71149.1"/>
    <property type="molecule type" value="Genomic_DNA"/>
</dbReference>
<dbReference type="STRING" id="763407.A0A167LV03"/>
<reference evidence="3" key="1">
    <citation type="submission" date="2015-06" db="EMBL/GenBank/DDBJ databases">
        <title>Expansion of signal transduction pathways in fungi by whole-genome duplication.</title>
        <authorList>
            <consortium name="DOE Joint Genome Institute"/>
            <person name="Corrochano L.M."/>
            <person name="Kuo A."/>
            <person name="Marcet-Houben M."/>
            <person name="Polaino S."/>
            <person name="Salamov A."/>
            <person name="Villalobos J.M."/>
            <person name="Alvarez M.I."/>
            <person name="Avalos J."/>
            <person name="Benito E.P."/>
            <person name="Benoit I."/>
            <person name="Burger G."/>
            <person name="Camino L.P."/>
            <person name="Canovas D."/>
            <person name="Cerda-Olmedo E."/>
            <person name="Cheng J.-F."/>
            <person name="Dominguez A."/>
            <person name="Elias M."/>
            <person name="Eslava A.P."/>
            <person name="Glaser F."/>
            <person name="Grimwood J."/>
            <person name="Gutierrez G."/>
            <person name="Heitman J."/>
            <person name="Henrissat B."/>
            <person name="Iturriaga E.A."/>
            <person name="Lang B.F."/>
            <person name="Lavin J.L."/>
            <person name="Lee S."/>
            <person name="Li W."/>
            <person name="Lindquist E."/>
            <person name="Lopez-Garcia S."/>
            <person name="Luque E.M."/>
            <person name="Marcos A.T."/>
            <person name="Martin J."/>
            <person name="McCluskey K."/>
            <person name="Medina H.R."/>
            <person name="Miralles-Duran A."/>
            <person name="Miyazaki A."/>
            <person name="Munoz-Torres E."/>
            <person name="Oguiza J.A."/>
            <person name="Ohm R."/>
            <person name="Olmedo M."/>
            <person name="Orejas M."/>
            <person name="Ortiz-Castellanos L."/>
            <person name="Pisabarro A.G."/>
            <person name="Rodriguez-Romero J."/>
            <person name="Ruiz-Herrera J."/>
            <person name="Ruiz-Vazquez R."/>
            <person name="Sanz C."/>
            <person name="Schackwitz W."/>
            <person name="Schmutz J."/>
            <person name="Shahriari M."/>
            <person name="Shelest E."/>
            <person name="Silva-Franco F."/>
            <person name="Soanes D."/>
            <person name="Syed K."/>
            <person name="Tagua V.G."/>
            <person name="Talbot N.J."/>
            <person name="Thon M."/>
            <person name="De vries R.P."/>
            <person name="Wiebenga A."/>
            <person name="Yadav J.S."/>
            <person name="Braun E.L."/>
            <person name="Baker S."/>
            <person name="Garre V."/>
            <person name="Horwitz B."/>
            <person name="Torres-Martinez S."/>
            <person name="Idnurm A."/>
            <person name="Herrera-Estrella A."/>
            <person name="Gabaldon T."/>
            <person name="Grigoriev I.V."/>
        </authorList>
    </citation>
    <scope>NUCLEOTIDE SEQUENCE [LARGE SCALE GENOMIC DNA]</scope>
    <source>
        <strain evidence="3">NRRL 1555(-)</strain>
    </source>
</reference>
<evidence type="ECO:0000313" key="2">
    <source>
        <dbReference type="EMBL" id="OAD71149.1"/>
    </source>
</evidence>
<dbReference type="GO" id="GO:0005634">
    <property type="term" value="C:nucleus"/>
    <property type="evidence" value="ECO:0007669"/>
    <property type="project" value="TreeGrafter"/>
</dbReference>
<dbReference type="SUPFAM" id="SSF46565">
    <property type="entry name" value="Chaperone J-domain"/>
    <property type="match status" value="1"/>
</dbReference>
<dbReference type="Pfam" id="PF00226">
    <property type="entry name" value="DnaJ"/>
    <property type="match status" value="1"/>
</dbReference>
<dbReference type="InParanoid" id="A0A167LV03"/>
<dbReference type="RefSeq" id="XP_018289189.1">
    <property type="nucleotide sequence ID" value="XM_018433439.1"/>
</dbReference>
<dbReference type="OrthoDB" id="442087at2759"/>
<dbReference type="VEuPathDB" id="FungiDB:PHYBLDRAFT_155789"/>
<sequence length="169" mass="18683">MTSIPNYYTVLDIPITATQDDVRQAYKKQALLHHPDRLDDQASETERSKAVKYFQLIADAYYILGDQERRAVFDRSHSNTENISFGGNLSTTERQAHLMFSDVFEELLRPEVEHPSHVWSVLGAGAGIVLGFIIGNVGGAAMGAVAGKTIGQIRDNKGKVSRCILHLNV</sequence>
<dbReference type="FunCoup" id="A0A167LV03">
    <property type="interactions" value="236"/>
</dbReference>
<dbReference type="InterPro" id="IPR052594">
    <property type="entry name" value="J_domain-containing_protein"/>
</dbReference>
<feature type="domain" description="J" evidence="1">
    <location>
        <begin position="6"/>
        <end position="77"/>
    </location>
</feature>
<dbReference type="GO" id="GO:0005737">
    <property type="term" value="C:cytoplasm"/>
    <property type="evidence" value="ECO:0007669"/>
    <property type="project" value="TreeGrafter"/>
</dbReference>
<accession>A0A167LV03</accession>
<dbReference type="SMART" id="SM00271">
    <property type="entry name" value="DnaJ"/>
    <property type="match status" value="1"/>
</dbReference>
<dbReference type="Proteomes" id="UP000077315">
    <property type="component" value="Unassembled WGS sequence"/>
</dbReference>
<protein>
    <recommendedName>
        <fullName evidence="1">J domain-containing protein</fullName>
    </recommendedName>
</protein>
<organism evidence="2 3">
    <name type="scientific">Phycomyces blakesleeanus (strain ATCC 8743b / DSM 1359 / FGSC 10004 / NBRC 33097 / NRRL 1555)</name>
    <dbReference type="NCBI Taxonomy" id="763407"/>
    <lineage>
        <taxon>Eukaryota</taxon>
        <taxon>Fungi</taxon>
        <taxon>Fungi incertae sedis</taxon>
        <taxon>Mucoromycota</taxon>
        <taxon>Mucoromycotina</taxon>
        <taxon>Mucoromycetes</taxon>
        <taxon>Mucorales</taxon>
        <taxon>Phycomycetaceae</taxon>
        <taxon>Phycomyces</taxon>
    </lineage>
</organism>
<dbReference type="InterPro" id="IPR036869">
    <property type="entry name" value="J_dom_sf"/>
</dbReference>
<dbReference type="Gene3D" id="1.10.287.110">
    <property type="entry name" value="DnaJ domain"/>
    <property type="match status" value="1"/>
</dbReference>